<dbReference type="PIRSF" id="PIRSF037567">
    <property type="entry name" value="MTTB_MeTrfase"/>
    <property type="match status" value="1"/>
</dbReference>
<protein>
    <recommendedName>
        <fullName evidence="4">Methyltransferase</fullName>
        <ecNumber evidence="4">2.1.1.-</ecNumber>
    </recommendedName>
</protein>
<keyword evidence="7" id="KW-1185">Reference proteome</keyword>
<evidence type="ECO:0000256" key="5">
    <source>
        <dbReference type="SAM" id="MobiDB-lite"/>
    </source>
</evidence>
<comment type="similarity">
    <text evidence="1 4">Belongs to the trimethylamine methyltransferase family.</text>
</comment>
<dbReference type="InterPro" id="IPR010426">
    <property type="entry name" value="MTTB_MeTrfase"/>
</dbReference>
<evidence type="ECO:0000313" key="7">
    <source>
        <dbReference type="Proteomes" id="UP000183982"/>
    </source>
</evidence>
<feature type="region of interest" description="Disordered" evidence="5">
    <location>
        <begin position="1"/>
        <end position="22"/>
    </location>
</feature>
<dbReference type="InterPro" id="IPR038601">
    <property type="entry name" value="MttB-like_sf"/>
</dbReference>
<dbReference type="Gene3D" id="3.20.20.480">
    <property type="entry name" value="Trimethylamine methyltransferase-like"/>
    <property type="match status" value="1"/>
</dbReference>
<proteinExistence type="inferred from homology"/>
<organism evidence="6 7">
    <name type="scientific">Shimia gijangensis</name>
    <dbReference type="NCBI Taxonomy" id="1470563"/>
    <lineage>
        <taxon>Bacteria</taxon>
        <taxon>Pseudomonadati</taxon>
        <taxon>Pseudomonadota</taxon>
        <taxon>Alphaproteobacteria</taxon>
        <taxon>Rhodobacterales</taxon>
        <taxon>Roseobacteraceae</taxon>
    </lineage>
</organism>
<accession>A0A1M6CG53</accession>
<dbReference type="GO" id="GO:0008168">
    <property type="term" value="F:methyltransferase activity"/>
    <property type="evidence" value="ECO:0007669"/>
    <property type="project" value="UniProtKB-KW"/>
</dbReference>
<reference evidence="7" key="1">
    <citation type="submission" date="2016-11" db="EMBL/GenBank/DDBJ databases">
        <authorList>
            <person name="Varghese N."/>
            <person name="Submissions S."/>
        </authorList>
    </citation>
    <scope>NUCLEOTIDE SEQUENCE [LARGE SCALE GENOMIC DNA]</scope>
    <source>
        <strain evidence="7">DSM 100564</strain>
    </source>
</reference>
<evidence type="ECO:0000313" key="6">
    <source>
        <dbReference type="EMBL" id="SHI59903.1"/>
    </source>
</evidence>
<dbReference type="Pfam" id="PF06253">
    <property type="entry name" value="MTTB"/>
    <property type="match status" value="1"/>
</dbReference>
<dbReference type="EC" id="2.1.1.-" evidence="4"/>
<sequence length="515" mass="56962">MADPVKPRSKRSGRSGGAAARRESRLRGPVVYLPNAIRNIPTYEILKQDGLEAIDDHAMGILETIGVEFRDDISAKIWADAGADVDGHRVRIPRELIRKLIATVPSEFDYHAHNPDRSVKVGGRNMIFGPAYGTPNLIDLNGVRRQATADDMRTIMKLHQVNPAIHYNGGYTLEPMDVDVPVRHLHMVESSFNTTDKPIMGSPQSAYQARDSLEMAKIVFGKDYLDKNVAMTAIFNCNSPLVWDQTQLEALRIYAAHNQAMLLSPFVLYGASSPVHILAGTAQIVAEALAGVAFTQIIRPGSRAVMGVAPMGVYMKTGSPTFGSPEVALTMYVYGQMARYYGIPWRTNGAKTGAKQEDLYAGYDSILKVYPAILGGCNLLTHCGGTLEGSLCVSLGKLAADGQQLQSFYTMLKGVRFDDMDLVLDDLAKIGPGGHFFNEDYTRENLPFLDEVQDNERFESWIATGSKTVGERGRDWCRSMLDRYEQEPPTLDEAKREELRSFVGRRETEINAGQF</sequence>
<dbReference type="STRING" id="1470563.SAMN05444000_10256"/>
<evidence type="ECO:0000256" key="1">
    <source>
        <dbReference type="ARBA" id="ARBA00007137"/>
    </source>
</evidence>
<dbReference type="Proteomes" id="UP000183982">
    <property type="component" value="Unassembled WGS sequence"/>
</dbReference>
<evidence type="ECO:0000256" key="3">
    <source>
        <dbReference type="ARBA" id="ARBA00022679"/>
    </source>
</evidence>
<dbReference type="GO" id="GO:0015948">
    <property type="term" value="P:methanogenesis"/>
    <property type="evidence" value="ECO:0007669"/>
    <property type="project" value="UniProtKB-UniRule"/>
</dbReference>
<dbReference type="OrthoDB" id="5713681at2"/>
<evidence type="ECO:0000256" key="2">
    <source>
        <dbReference type="ARBA" id="ARBA00022603"/>
    </source>
</evidence>
<keyword evidence="3 4" id="KW-0808">Transferase</keyword>
<gene>
    <name evidence="6" type="ORF">SAMN05444000_10256</name>
</gene>
<name>A0A1M6CG53_9RHOB</name>
<keyword evidence="2 6" id="KW-0489">Methyltransferase</keyword>
<dbReference type="AlphaFoldDB" id="A0A1M6CG53"/>
<dbReference type="EMBL" id="FQZQ01000002">
    <property type="protein sequence ID" value="SHI59903.1"/>
    <property type="molecule type" value="Genomic_DNA"/>
</dbReference>
<dbReference type="GO" id="GO:0032259">
    <property type="term" value="P:methylation"/>
    <property type="evidence" value="ECO:0007669"/>
    <property type="project" value="UniProtKB-KW"/>
</dbReference>
<dbReference type="RefSeq" id="WP_073248821.1">
    <property type="nucleotide sequence ID" value="NZ_FQZQ01000002.1"/>
</dbReference>
<evidence type="ECO:0000256" key="4">
    <source>
        <dbReference type="PIRNR" id="PIRNR037567"/>
    </source>
</evidence>